<feature type="compositionally biased region" description="Low complexity" evidence="1">
    <location>
        <begin position="427"/>
        <end position="437"/>
    </location>
</feature>
<feature type="domain" description="TraG N-terminal Proteobacteria" evidence="3">
    <location>
        <begin position="60"/>
        <end position="429"/>
    </location>
</feature>
<evidence type="ECO:0000259" key="3">
    <source>
        <dbReference type="Pfam" id="PF07916"/>
    </source>
</evidence>
<proteinExistence type="predicted"/>
<dbReference type="InterPro" id="IPR012931">
    <property type="entry name" value="TraG_N_Proteobacteria"/>
</dbReference>
<dbReference type="Proteomes" id="UP001152485">
    <property type="component" value="Unassembled WGS sequence"/>
</dbReference>
<comment type="caution">
    <text evidence="4">The sequence shown here is derived from an EMBL/GenBank/DDBJ whole genome shotgun (WGS) entry which is preliminary data.</text>
</comment>
<dbReference type="EMBL" id="CAMAPD010000037">
    <property type="protein sequence ID" value="CAH9068436.1"/>
    <property type="molecule type" value="Genomic_DNA"/>
</dbReference>
<accession>A0ABM9GNP4</accession>
<evidence type="ECO:0000313" key="5">
    <source>
        <dbReference type="Proteomes" id="UP001152485"/>
    </source>
</evidence>
<gene>
    <name evidence="4" type="ORF">PSECIP111951_04148</name>
</gene>
<keyword evidence="2" id="KW-0812">Transmembrane</keyword>
<organism evidence="4 5">
    <name type="scientific">Pseudoalteromonas holothuriae</name>
    <dbReference type="NCBI Taxonomy" id="2963714"/>
    <lineage>
        <taxon>Bacteria</taxon>
        <taxon>Pseudomonadati</taxon>
        <taxon>Pseudomonadota</taxon>
        <taxon>Gammaproteobacteria</taxon>
        <taxon>Alteromonadales</taxon>
        <taxon>Pseudoalteromonadaceae</taxon>
        <taxon>Pseudoalteromonas</taxon>
    </lineage>
</organism>
<evidence type="ECO:0000256" key="2">
    <source>
        <dbReference type="SAM" id="Phobius"/>
    </source>
</evidence>
<feature type="transmembrane region" description="Helical" evidence="2">
    <location>
        <begin position="391"/>
        <end position="414"/>
    </location>
</feature>
<keyword evidence="2" id="KW-0472">Membrane</keyword>
<protein>
    <recommendedName>
        <fullName evidence="3">TraG N-terminal Proteobacteria domain-containing protein</fullName>
    </recommendedName>
</protein>
<feature type="transmembrane region" description="Helical" evidence="2">
    <location>
        <begin position="342"/>
        <end position="359"/>
    </location>
</feature>
<feature type="transmembrane region" description="Helical" evidence="2">
    <location>
        <begin position="315"/>
        <end position="335"/>
    </location>
</feature>
<dbReference type="Pfam" id="PF07916">
    <property type="entry name" value="TraG_N"/>
    <property type="match status" value="1"/>
</dbReference>
<evidence type="ECO:0000256" key="1">
    <source>
        <dbReference type="SAM" id="MobiDB-lite"/>
    </source>
</evidence>
<evidence type="ECO:0000313" key="4">
    <source>
        <dbReference type="EMBL" id="CAH9068436.1"/>
    </source>
</evidence>
<name>A0ABM9GNP4_9GAMM</name>
<feature type="region of interest" description="Disordered" evidence="1">
    <location>
        <begin position="425"/>
        <end position="461"/>
    </location>
</feature>
<sequence>MGRGCSSLGNLPVSDIKTFPRQCEDLKNSVSQAINSSYEQSTTRVLSDKLALIMEGEKIKVPPLIYATLALSQAFKNEAVDRLPCSTDINLIESEISQTKISGYLRDHINEFYKSCYWPARAKARREGFYPGDGVLPEEIHIWPGHPFFIETQGYYDNADGNGFYAHTAYYGFSNTKNKLAESKNLPAGFGYPTCKEWWLGLSNDPEYGLRQKLYKATPSWVREEEDSFYEYVASWFDSKEEEKSYLDHRDAIVKKVFFSPKDISEYNAANDFGLDKGDTNLVDYTTRMIGTVGLALNAIPNTVGNSMIQLMAPMVKPLVLLVILTAYVPAMLFGAFKVKHVATFISVIASIMFWPFLWELGRIVDDTILDATGGAIFGSMGINQAMLSQYLAGFFFLYGPMLFTAAMGWVGMAGGEMASAKQRVNSSAGSSGQQGATSVKSGGKWAAGKVKQVASKGATK</sequence>
<keyword evidence="2" id="KW-1133">Transmembrane helix</keyword>
<reference evidence="4 5" key="1">
    <citation type="submission" date="2022-07" db="EMBL/GenBank/DDBJ databases">
        <authorList>
            <person name="Criscuolo A."/>
        </authorList>
    </citation>
    <scope>NUCLEOTIDE SEQUENCE [LARGE SCALE GENOMIC DNA]</scope>
    <source>
        <strain evidence="5">CIP 111951</strain>
    </source>
</reference>